<proteinExistence type="predicted"/>
<evidence type="ECO:0000313" key="1">
    <source>
        <dbReference type="EMBL" id="SEJ20136.1"/>
    </source>
</evidence>
<keyword evidence="2" id="KW-1185">Reference proteome</keyword>
<dbReference type="EMBL" id="FNYV01000003">
    <property type="protein sequence ID" value="SEJ20136.1"/>
    <property type="molecule type" value="Genomic_DNA"/>
</dbReference>
<reference evidence="2" key="1">
    <citation type="submission" date="2016-10" db="EMBL/GenBank/DDBJ databases">
        <authorList>
            <person name="Varghese N."/>
            <person name="Submissions S."/>
        </authorList>
    </citation>
    <scope>NUCLEOTIDE SEQUENCE [LARGE SCALE GENOMIC DNA]</scope>
    <source>
        <strain evidence="2">CGMCC 4.7038</strain>
    </source>
</reference>
<dbReference type="AlphaFoldDB" id="A0A1H6WW95"/>
<accession>A0A1H6WW95</accession>
<protein>
    <submittedName>
        <fullName evidence="1">Uncharacterized protein</fullName>
    </submittedName>
</protein>
<dbReference type="RefSeq" id="WP_092378297.1">
    <property type="nucleotide sequence ID" value="NZ_BOPI01000051.1"/>
</dbReference>
<evidence type="ECO:0000313" key="2">
    <source>
        <dbReference type="Proteomes" id="UP000198707"/>
    </source>
</evidence>
<sequence>MLQATKFPFAGTAWKWLTDPDALDANELIDPFDLAIYKVLPSVDGTAAPTLDRTDETYEPDHSDAKAFQAIHQQALGQAIAALPHNGRIVAGNTKTVFPDASAKMAKLFDLAMPVAAIGSNVTAGTGGVGPCVALLARVPVGNRLRVGCIHLSANDMSTLKLAADSLNRLLTEMSKISPDPNTGPVELYAIGGSQDNGIAYEEFSRVIAAAQIRQAAQPVVPVHLVGALVPASLDGQYVDVHIGATGVTYSINQR</sequence>
<organism evidence="1 2">
    <name type="scientific">Micromonospora phaseoli</name>
    <dbReference type="NCBI Taxonomy" id="1144548"/>
    <lineage>
        <taxon>Bacteria</taxon>
        <taxon>Bacillati</taxon>
        <taxon>Actinomycetota</taxon>
        <taxon>Actinomycetes</taxon>
        <taxon>Micromonosporales</taxon>
        <taxon>Micromonosporaceae</taxon>
        <taxon>Micromonospora</taxon>
    </lineage>
</organism>
<dbReference type="Proteomes" id="UP000198707">
    <property type="component" value="Unassembled WGS sequence"/>
</dbReference>
<gene>
    <name evidence="1" type="ORF">SAMN05443287_103311</name>
</gene>
<name>A0A1H6WW95_9ACTN</name>
<dbReference type="OrthoDB" id="3403931at2"/>